<protein>
    <recommendedName>
        <fullName evidence="4">Prepilin-type N-terminal cleavage/methylation domain-containing protein</fullName>
    </recommendedName>
</protein>
<keyword evidence="1" id="KW-1133">Transmembrane helix</keyword>
<accession>A0A5B9WC28</accession>
<dbReference type="Pfam" id="PF07963">
    <property type="entry name" value="N_methyl"/>
    <property type="match status" value="1"/>
</dbReference>
<dbReference type="InterPro" id="IPR012902">
    <property type="entry name" value="N_methyl_site"/>
</dbReference>
<feature type="transmembrane region" description="Helical" evidence="1">
    <location>
        <begin position="23"/>
        <end position="46"/>
    </location>
</feature>
<dbReference type="OrthoDB" id="256584at2"/>
<sequence>MKIRTTAGRAAPKGRAGITLTEILIAIMILGIGLISLATLFPIGLLRLREAQRQTRSSLLFESAACDVAARTLFDRNSFLYVDLVNNNYGWPFWYISGGARFDPLVHDTPYYGGAPTGDGAGNGASSTSYGLPFAYDPLWRQITVHPVTGTPGIYLDPVNQDTAEFRFADGTGLLPNDPGGGIPSAHGLQRLTNFNRPGFAGTGPSAFVPSIFVSPEDVVWQDSTINTYNVAFNPTVGVGPSPSSVVPDLSMTYDAAGNQTYQPVNDFRFSWMLTAHQANGSAGAAFDGNVVIFENRIFGTEPAPAPANFRAAGEFVCEGVFGASKNVQLAANAATIGSYGYGMGADRTVLIRWSNTLADPVVKVGDWIADVTYERNQLVVAKRFLFNSGVGAARASTLEWDNMPAQRCYWYQVQKVTPAQDDTTKAGFRSMTVYTNRKLEARTVLNTAGNPLYQNAVLICPQVVNVIPQTFFLR</sequence>
<dbReference type="Proteomes" id="UP000324233">
    <property type="component" value="Chromosome"/>
</dbReference>
<dbReference type="AlphaFoldDB" id="A0A5B9WC28"/>
<evidence type="ECO:0008006" key="4">
    <source>
        <dbReference type="Google" id="ProtNLM"/>
    </source>
</evidence>
<dbReference type="RefSeq" id="WP_148597637.1">
    <property type="nucleotide sequence ID" value="NZ_CP042997.1"/>
</dbReference>
<organism evidence="2 3">
    <name type="scientific">Aquisphaera giovannonii</name>
    <dbReference type="NCBI Taxonomy" id="406548"/>
    <lineage>
        <taxon>Bacteria</taxon>
        <taxon>Pseudomonadati</taxon>
        <taxon>Planctomycetota</taxon>
        <taxon>Planctomycetia</taxon>
        <taxon>Isosphaerales</taxon>
        <taxon>Isosphaeraceae</taxon>
        <taxon>Aquisphaera</taxon>
    </lineage>
</organism>
<keyword evidence="1" id="KW-0472">Membrane</keyword>
<evidence type="ECO:0000313" key="2">
    <source>
        <dbReference type="EMBL" id="QEH38166.1"/>
    </source>
</evidence>
<keyword evidence="1" id="KW-0812">Transmembrane</keyword>
<name>A0A5B9WC28_9BACT</name>
<gene>
    <name evidence="2" type="ORF">OJF2_67640</name>
</gene>
<evidence type="ECO:0000313" key="3">
    <source>
        <dbReference type="Proteomes" id="UP000324233"/>
    </source>
</evidence>
<proteinExistence type="predicted"/>
<evidence type="ECO:0000256" key="1">
    <source>
        <dbReference type="SAM" id="Phobius"/>
    </source>
</evidence>
<dbReference type="KEGG" id="agv:OJF2_67640"/>
<keyword evidence="3" id="KW-1185">Reference proteome</keyword>
<dbReference type="EMBL" id="CP042997">
    <property type="protein sequence ID" value="QEH38166.1"/>
    <property type="molecule type" value="Genomic_DNA"/>
</dbReference>
<reference evidence="2 3" key="1">
    <citation type="submission" date="2019-08" db="EMBL/GenBank/DDBJ databases">
        <title>Deep-cultivation of Planctomycetes and their phenomic and genomic characterization uncovers novel biology.</title>
        <authorList>
            <person name="Wiegand S."/>
            <person name="Jogler M."/>
            <person name="Boedeker C."/>
            <person name="Pinto D."/>
            <person name="Vollmers J."/>
            <person name="Rivas-Marin E."/>
            <person name="Kohn T."/>
            <person name="Peeters S.H."/>
            <person name="Heuer A."/>
            <person name="Rast P."/>
            <person name="Oberbeckmann S."/>
            <person name="Bunk B."/>
            <person name="Jeske O."/>
            <person name="Meyerdierks A."/>
            <person name="Storesund J.E."/>
            <person name="Kallscheuer N."/>
            <person name="Luecker S."/>
            <person name="Lage O.M."/>
            <person name="Pohl T."/>
            <person name="Merkel B.J."/>
            <person name="Hornburger P."/>
            <person name="Mueller R.-W."/>
            <person name="Bruemmer F."/>
            <person name="Labrenz M."/>
            <person name="Spormann A.M."/>
            <person name="Op den Camp H."/>
            <person name="Overmann J."/>
            <person name="Amann R."/>
            <person name="Jetten M.S.M."/>
            <person name="Mascher T."/>
            <person name="Medema M.H."/>
            <person name="Devos D.P."/>
            <person name="Kaster A.-K."/>
            <person name="Ovreas L."/>
            <person name="Rohde M."/>
            <person name="Galperin M.Y."/>
            <person name="Jogler C."/>
        </authorList>
    </citation>
    <scope>NUCLEOTIDE SEQUENCE [LARGE SCALE GENOMIC DNA]</scope>
    <source>
        <strain evidence="2 3">OJF2</strain>
    </source>
</reference>